<name>A0A4Y8WPX3_9PORP</name>
<evidence type="ECO:0000313" key="2">
    <source>
        <dbReference type="Proteomes" id="UP000297225"/>
    </source>
</evidence>
<dbReference type="AlphaFoldDB" id="A0A4Y8WPX3"/>
<reference evidence="1 2" key="1">
    <citation type="submission" date="2019-03" db="EMBL/GenBank/DDBJ databases">
        <title>Porphyromonas levii Isolated from the Uterus of Dairy Cows.</title>
        <authorList>
            <person name="Francis A.M."/>
        </authorList>
    </citation>
    <scope>NUCLEOTIDE SEQUENCE [LARGE SCALE GENOMIC DNA]</scope>
    <source>
        <strain evidence="1 2">AF5678</strain>
    </source>
</reference>
<protein>
    <submittedName>
        <fullName evidence="1">Uncharacterized protein</fullName>
    </submittedName>
</protein>
<gene>
    <name evidence="1" type="ORF">E4P47_03540</name>
</gene>
<proteinExistence type="predicted"/>
<organism evidence="1 2">
    <name type="scientific">Porphyromonas levii</name>
    <dbReference type="NCBI Taxonomy" id="28114"/>
    <lineage>
        <taxon>Bacteria</taxon>
        <taxon>Pseudomonadati</taxon>
        <taxon>Bacteroidota</taxon>
        <taxon>Bacteroidia</taxon>
        <taxon>Bacteroidales</taxon>
        <taxon>Porphyromonadaceae</taxon>
        <taxon>Porphyromonas</taxon>
    </lineage>
</organism>
<evidence type="ECO:0000313" key="1">
    <source>
        <dbReference type="EMBL" id="TFH95839.1"/>
    </source>
</evidence>
<dbReference type="Proteomes" id="UP000297225">
    <property type="component" value="Unassembled WGS sequence"/>
</dbReference>
<dbReference type="EMBL" id="SPNC01000036">
    <property type="protein sequence ID" value="TFH95839.1"/>
    <property type="molecule type" value="Genomic_DNA"/>
</dbReference>
<accession>A0A4Y8WPX3</accession>
<sequence length="123" mass="14506">MHFISQTRYNPDSGRDEKYYRIKESFRDKLGRVRSRILLNVGFWSGLTPEEVRDVGRGLTFLQEHRDEVALFDDLFNEYSEQTRLHISKFWSEMVESGAIDISRQVIKESEAKARKMLDSESV</sequence>
<feature type="non-terminal residue" evidence="1">
    <location>
        <position position="123"/>
    </location>
</feature>
<keyword evidence="2" id="KW-1185">Reference proteome</keyword>
<comment type="caution">
    <text evidence="1">The sequence shown here is derived from an EMBL/GenBank/DDBJ whole genome shotgun (WGS) entry which is preliminary data.</text>
</comment>